<organism evidence="7 8">
    <name type="scientific">Acrasis kona</name>
    <dbReference type="NCBI Taxonomy" id="1008807"/>
    <lineage>
        <taxon>Eukaryota</taxon>
        <taxon>Discoba</taxon>
        <taxon>Heterolobosea</taxon>
        <taxon>Tetramitia</taxon>
        <taxon>Eutetramitia</taxon>
        <taxon>Acrasidae</taxon>
        <taxon>Acrasis</taxon>
    </lineage>
</organism>
<name>A0AAW2YZI0_9EUKA</name>
<comment type="similarity">
    <text evidence="2">Belongs to the KIF-binding protein family.</text>
</comment>
<dbReference type="PANTHER" id="PTHR46321:SF1">
    <property type="entry name" value="KIF-BINDING PROTEIN"/>
    <property type="match status" value="1"/>
</dbReference>
<dbReference type="AlphaFoldDB" id="A0AAW2YZI0"/>
<evidence type="ECO:0000313" key="7">
    <source>
        <dbReference type="EMBL" id="KAL0481717.1"/>
    </source>
</evidence>
<dbReference type="InterPro" id="IPR022083">
    <property type="entry name" value="KBP"/>
</dbReference>
<protein>
    <recommendedName>
        <fullName evidence="3">KIF-binding protein</fullName>
    </recommendedName>
</protein>
<feature type="compositionally biased region" description="Basic and acidic residues" evidence="6">
    <location>
        <begin position="86"/>
        <end position="99"/>
    </location>
</feature>
<dbReference type="Proteomes" id="UP001431209">
    <property type="component" value="Unassembled WGS sequence"/>
</dbReference>
<keyword evidence="8" id="KW-1185">Reference proteome</keyword>
<evidence type="ECO:0000256" key="5">
    <source>
        <dbReference type="ARBA" id="ARBA00023212"/>
    </source>
</evidence>
<feature type="region of interest" description="Disordered" evidence="6">
    <location>
        <begin position="86"/>
        <end position="110"/>
    </location>
</feature>
<dbReference type="EMBL" id="JAOPGA020000786">
    <property type="protein sequence ID" value="KAL0481717.1"/>
    <property type="molecule type" value="Genomic_DNA"/>
</dbReference>
<keyword evidence="4" id="KW-0963">Cytoplasm</keyword>
<proteinExistence type="inferred from homology"/>
<comment type="caution">
    <text evidence="7">The sequence shown here is derived from an EMBL/GenBank/DDBJ whole genome shotgun (WGS) entry which is preliminary data.</text>
</comment>
<dbReference type="Pfam" id="PF12309">
    <property type="entry name" value="KBP_C"/>
    <property type="match status" value="1"/>
</dbReference>
<accession>A0AAW2YZI0</accession>
<dbReference type="GO" id="GO:0005856">
    <property type="term" value="C:cytoskeleton"/>
    <property type="evidence" value="ECO:0007669"/>
    <property type="project" value="UniProtKB-SubCell"/>
</dbReference>
<keyword evidence="5" id="KW-0206">Cytoskeleton</keyword>
<comment type="subcellular location">
    <subcellularLocation>
        <location evidence="1">Cytoplasm</location>
        <location evidence="1">Cytoskeleton</location>
    </subcellularLocation>
</comment>
<evidence type="ECO:0000256" key="6">
    <source>
        <dbReference type="SAM" id="MobiDB-lite"/>
    </source>
</evidence>
<evidence type="ECO:0000256" key="1">
    <source>
        <dbReference type="ARBA" id="ARBA00004245"/>
    </source>
</evidence>
<evidence type="ECO:0000256" key="3">
    <source>
        <dbReference type="ARBA" id="ARBA00016840"/>
    </source>
</evidence>
<evidence type="ECO:0000313" key="8">
    <source>
        <dbReference type="Proteomes" id="UP001431209"/>
    </source>
</evidence>
<gene>
    <name evidence="7" type="ORF">AKO1_012389</name>
</gene>
<sequence length="589" mass="68724">MDWTSYDSQLEEALLISKQTPTQEQPYEHLYKSRKILDVDDKHRCEYGRLCYLLGINFYDTDEPSFADRRLISAINIIADKNSSDKNLDTLKHSTRPKEDNEDDYEADGINNNSTTPIDIQYIHILADSYNYLGMLWTSRNEPKRSERYLRKAEEIYSYYKKCQDSEQGPKVTSERTIKRMEELHTLTTFYLAQVYGFLKLPVNAAQYCYLTLVRQLESKLDLNKFDWTSNCLQLAGFLLNEKHFATCEHFIAAAEYMLSGVEQEDQSSETYQSIVANLEMAKSRLYQEHLTSSKEYVMTEQSKTNEDFETILSTLSLTELPKTTIEPRSQLPSFVFPTDLLPVAAPKPFYYLRTFEEALSVFKKGKKAAENSLKYYVLDGFVTEHIANLENLSHMYKLIAFFEPDIDRKWCVAMQKRRADLLSSILNQLNVEIYSSTLKQISFELGEMYSDVWDLLYKRAKADIKNGKKSTPVNRINETALHSVKYLSRFVSLFEDSKTKQLKVEEENIPAYIRGRLMIARLYYHMTHNDTELLVRYLTASLKEYETIVEFAKKQNPEHLVGVQQEVDMAKQMIRLLPTKIKEERGLK</sequence>
<evidence type="ECO:0000256" key="4">
    <source>
        <dbReference type="ARBA" id="ARBA00022490"/>
    </source>
</evidence>
<evidence type="ECO:0000256" key="2">
    <source>
        <dbReference type="ARBA" id="ARBA00010305"/>
    </source>
</evidence>
<reference evidence="7 8" key="1">
    <citation type="submission" date="2024-03" db="EMBL/GenBank/DDBJ databases">
        <title>The Acrasis kona genome and developmental transcriptomes reveal deep origins of eukaryotic multicellular pathways.</title>
        <authorList>
            <person name="Sheikh S."/>
            <person name="Fu C.-J."/>
            <person name="Brown M.W."/>
            <person name="Baldauf S.L."/>
        </authorList>
    </citation>
    <scope>NUCLEOTIDE SEQUENCE [LARGE SCALE GENOMIC DNA]</scope>
    <source>
        <strain evidence="7 8">ATCC MYA-3509</strain>
    </source>
</reference>
<dbReference type="PANTHER" id="PTHR46321">
    <property type="entry name" value="KIF1-BINDING PROTEIN"/>
    <property type="match status" value="1"/>
</dbReference>